<dbReference type="SUPFAM" id="SSF54909">
    <property type="entry name" value="Dimeric alpha+beta barrel"/>
    <property type="match status" value="1"/>
</dbReference>
<dbReference type="InterPro" id="IPR011008">
    <property type="entry name" value="Dimeric_a/b-barrel"/>
</dbReference>
<dbReference type="GO" id="GO:0004497">
    <property type="term" value="F:monooxygenase activity"/>
    <property type="evidence" value="ECO:0007669"/>
    <property type="project" value="UniProtKB-KW"/>
</dbReference>
<dbReference type="EMBL" id="FMAE01000003">
    <property type="protein sequence ID" value="SCB25313.1"/>
    <property type="molecule type" value="Genomic_DNA"/>
</dbReference>
<evidence type="ECO:0000259" key="1">
    <source>
        <dbReference type="PROSITE" id="PS51725"/>
    </source>
</evidence>
<dbReference type="AlphaFoldDB" id="A0A0R3C874"/>
<dbReference type="OrthoDB" id="9798115at2"/>
<keyword evidence="2" id="KW-0560">Oxidoreductase</keyword>
<evidence type="ECO:0000313" key="3">
    <source>
        <dbReference type="EMBL" id="SCB25313.1"/>
    </source>
</evidence>
<evidence type="ECO:0000313" key="5">
    <source>
        <dbReference type="Proteomes" id="UP000183174"/>
    </source>
</evidence>
<dbReference type="PROSITE" id="PS51725">
    <property type="entry name" value="ABM"/>
    <property type="match status" value="1"/>
</dbReference>
<organism evidence="2 4">
    <name type="scientific">Bradyrhizobium yuanmingense</name>
    <dbReference type="NCBI Taxonomy" id="108015"/>
    <lineage>
        <taxon>Bacteria</taxon>
        <taxon>Pseudomonadati</taxon>
        <taxon>Pseudomonadota</taxon>
        <taxon>Alphaproteobacteria</taxon>
        <taxon>Hyphomicrobiales</taxon>
        <taxon>Nitrobacteraceae</taxon>
        <taxon>Bradyrhizobium</taxon>
    </lineage>
</organism>
<proteinExistence type="predicted"/>
<dbReference type="PANTHER" id="PTHR34474">
    <property type="entry name" value="SIGNAL TRANSDUCTION PROTEIN TRAP"/>
    <property type="match status" value="1"/>
</dbReference>
<dbReference type="Proteomes" id="UP000051380">
    <property type="component" value="Unassembled WGS sequence"/>
</dbReference>
<dbReference type="GeneID" id="93179686"/>
<dbReference type="Proteomes" id="UP000183174">
    <property type="component" value="Unassembled WGS sequence"/>
</dbReference>
<dbReference type="STRING" id="108015.GA0061099_1003583"/>
<evidence type="ECO:0000313" key="2">
    <source>
        <dbReference type="EMBL" id="KRP93897.1"/>
    </source>
</evidence>
<dbReference type="Gene3D" id="3.30.70.100">
    <property type="match status" value="1"/>
</dbReference>
<reference evidence="2 4" key="1">
    <citation type="submission" date="2015-09" db="EMBL/GenBank/DDBJ databases">
        <title>Draft Genome Sequence of the Strain BR 3267 (Bradyrhizobium yuanmingense) recommended as inoculant for cowpea in Brazil.</title>
        <authorList>
            <person name="Simoes-Araujo J.L."/>
            <person name="Zilli J.E."/>
        </authorList>
    </citation>
    <scope>NUCLEOTIDE SEQUENCE [LARGE SCALE GENOMIC DNA]</scope>
    <source>
        <strain evidence="2 4">BR3267</strain>
    </source>
</reference>
<reference evidence="3 5" key="2">
    <citation type="submission" date="2016-08" db="EMBL/GenBank/DDBJ databases">
        <authorList>
            <person name="Seilhamer J.J."/>
        </authorList>
    </citation>
    <scope>NUCLEOTIDE SEQUENCE [LARGE SCALE GENOMIC DNA]</scope>
    <source>
        <strain evidence="3 5">CCBAU 10071</strain>
    </source>
</reference>
<dbReference type="InterPro" id="IPR007138">
    <property type="entry name" value="ABM_dom"/>
</dbReference>
<feature type="domain" description="ABM" evidence="1">
    <location>
        <begin position="2"/>
        <end position="102"/>
    </location>
</feature>
<name>A0A0R3C874_9BRAD</name>
<gene>
    <name evidence="2" type="ORF">AOQ72_21790</name>
    <name evidence="3" type="ORF">GA0061099_1003583</name>
</gene>
<dbReference type="PANTHER" id="PTHR34474:SF2">
    <property type="entry name" value="SIGNAL TRANSDUCTION PROTEIN TRAP"/>
    <property type="match status" value="1"/>
</dbReference>
<dbReference type="RefSeq" id="WP_035998838.1">
    <property type="nucleotide sequence ID" value="NZ_CP104173.1"/>
</dbReference>
<dbReference type="InterPro" id="IPR050404">
    <property type="entry name" value="Heme-degrading_MO"/>
</dbReference>
<evidence type="ECO:0000313" key="4">
    <source>
        <dbReference type="Proteomes" id="UP000051380"/>
    </source>
</evidence>
<sequence>MFIAMNRFQVKPGSEAAFETVWRTRESYLGSMAGFVEFHLLKGPVAEDHTLYSSHTVWVDKAAFEAWTRSEEFRRAHARADNKTGESLYLGHPKFEGFEVIMTERKASAAA</sequence>
<dbReference type="EMBL" id="LJYF01000029">
    <property type="protein sequence ID" value="KRP93897.1"/>
    <property type="molecule type" value="Genomic_DNA"/>
</dbReference>
<dbReference type="Pfam" id="PF03992">
    <property type="entry name" value="ABM"/>
    <property type="match status" value="1"/>
</dbReference>
<protein>
    <submittedName>
        <fullName evidence="2">Antibiotic biosynthesis monooxygenase</fullName>
    </submittedName>
    <submittedName>
        <fullName evidence="3">Heme-degrading monooxygenase HmoA</fullName>
    </submittedName>
</protein>
<keyword evidence="2" id="KW-0503">Monooxygenase</keyword>
<accession>A0A0R3C874</accession>